<dbReference type="Proteomes" id="UP001554567">
    <property type="component" value="Unassembled WGS sequence"/>
</dbReference>
<evidence type="ECO:0000256" key="2">
    <source>
        <dbReference type="ARBA" id="ARBA00007741"/>
    </source>
</evidence>
<comment type="subcellular location">
    <subcellularLocation>
        <location evidence="1">Secreted</location>
    </subcellularLocation>
</comment>
<sequence>MSDAYTIRNQNVDGNTGAQHVTSTAICTAPVFDASKNSADYVTAVKTVIVMLQIFSDKNSPSKIRAHVHNLEKIFSENENLKNDAAFSSEKNHFDKFKMIFNMRKDLFLEIFDVAGYKAKSDEIVNSTNDVLSEVKTTVKDMSLDVKATSAKLQAACMAEGGNKKISTSSSYFELWDVIAIAIGSIQKNYVNVYTNLMQSFTDLFQSFNNSIQKASGDAITSSDDANKVKFNAQKMDAAYTKFNQEIEKLEKNISPVDGWEAMDDEAKQTARTTMAPAFNIDDNGKITFNLSQYREMSRYPAGYPSGERESDVSTSTYQAWLASFNSVTNSIQSNMQSFLQRTTQAKTNFDNLNKVLSGAISALADLVKDVFKSIS</sequence>
<accession>A0ABV3N3X1</accession>
<evidence type="ECO:0000256" key="4">
    <source>
        <dbReference type="ARBA" id="ARBA00023026"/>
    </source>
</evidence>
<comment type="caution">
    <text evidence="6">The sequence shown here is derived from an EMBL/GenBank/DDBJ whole genome shotgun (WGS) entry which is preliminary data.</text>
</comment>
<keyword evidence="7" id="KW-1185">Reference proteome</keyword>
<keyword evidence="5" id="KW-0175">Coiled coil</keyword>
<evidence type="ECO:0000256" key="3">
    <source>
        <dbReference type="ARBA" id="ARBA00022525"/>
    </source>
</evidence>
<dbReference type="RefSeq" id="WP_367168002.1">
    <property type="nucleotide sequence ID" value="NZ_JBFKZN010000007.1"/>
</dbReference>
<keyword evidence="3" id="KW-0964">Secreted</keyword>
<comment type="similarity">
    <text evidence="2">Belongs to the invasin protein D family.</text>
</comment>
<dbReference type="SUPFAM" id="SSF140693">
    <property type="entry name" value="IpaD-like"/>
    <property type="match status" value="1"/>
</dbReference>
<keyword evidence="4" id="KW-0843">Virulence</keyword>
<evidence type="ECO:0000313" key="6">
    <source>
        <dbReference type="EMBL" id="MEW5290520.1"/>
    </source>
</evidence>
<dbReference type="InterPro" id="IPR036708">
    <property type="entry name" value="BipD-like_sf"/>
</dbReference>
<dbReference type="Pfam" id="PF06511">
    <property type="entry name" value="T3SS_TC"/>
    <property type="match status" value="1"/>
</dbReference>
<dbReference type="Gene3D" id="1.20.1710.10">
    <property type="entry name" value="IpaD-like"/>
    <property type="match status" value="1"/>
</dbReference>
<evidence type="ECO:0000313" key="7">
    <source>
        <dbReference type="Proteomes" id="UP001554567"/>
    </source>
</evidence>
<name>A0ABV3N3X1_9GAMM</name>
<organism evidence="6 7">
    <name type="scientific">Erwinia papayae</name>
    <dbReference type="NCBI Taxonomy" id="206499"/>
    <lineage>
        <taxon>Bacteria</taxon>
        <taxon>Pseudomonadati</taxon>
        <taxon>Pseudomonadota</taxon>
        <taxon>Gammaproteobacteria</taxon>
        <taxon>Enterobacterales</taxon>
        <taxon>Erwiniaceae</taxon>
        <taxon>Erwinia</taxon>
    </lineage>
</organism>
<proteinExistence type="inferred from homology"/>
<dbReference type="InterPro" id="IPR009483">
    <property type="entry name" value="IpaD/BipD/SipD"/>
</dbReference>
<evidence type="ECO:0000256" key="5">
    <source>
        <dbReference type="ARBA" id="ARBA00023054"/>
    </source>
</evidence>
<dbReference type="EMBL" id="JBFKZN010000007">
    <property type="protein sequence ID" value="MEW5290520.1"/>
    <property type="molecule type" value="Genomic_DNA"/>
</dbReference>
<reference evidence="6 7" key="1">
    <citation type="submission" date="2024-07" db="EMBL/GenBank/DDBJ databases">
        <authorList>
            <person name="Dulla G.F.J."/>
            <person name="Delorm J.G."/>
        </authorList>
    </citation>
    <scope>NUCLEOTIDE SEQUENCE [LARGE SCALE GENOMIC DNA]</scope>
    <source>
        <strain evidence="6 7">JGD 233</strain>
    </source>
</reference>
<gene>
    <name evidence="6" type="ORF">ABW286_15235</name>
</gene>
<evidence type="ECO:0000256" key="1">
    <source>
        <dbReference type="ARBA" id="ARBA00004613"/>
    </source>
</evidence>
<protein>
    <submittedName>
        <fullName evidence="6">IpaD/SipD/SspD family type III secretion system needle tip protein</fullName>
    </submittedName>
</protein>